<keyword evidence="2 5" id="KW-0812">Transmembrane</keyword>
<dbReference type="AlphaFoldDB" id="A0A9D7E7U2"/>
<organism evidence="7 8">
    <name type="scientific">Candidatus Methylophosphatis roskildensis</name>
    <dbReference type="NCBI Taxonomy" id="2899263"/>
    <lineage>
        <taxon>Bacteria</taxon>
        <taxon>Pseudomonadati</taxon>
        <taxon>Pseudomonadota</taxon>
        <taxon>Betaproteobacteria</taxon>
        <taxon>Nitrosomonadales</taxon>
        <taxon>Sterolibacteriaceae</taxon>
        <taxon>Candidatus Methylophosphatis</taxon>
    </lineage>
</organism>
<gene>
    <name evidence="7" type="ORF">IPH26_21920</name>
</gene>
<feature type="domain" description="NnrU" evidence="6">
    <location>
        <begin position="38"/>
        <end position="118"/>
    </location>
</feature>
<accession>A0A9D7E7U2</accession>
<dbReference type="Pfam" id="PF07298">
    <property type="entry name" value="NnrU"/>
    <property type="match status" value="1"/>
</dbReference>
<dbReference type="InterPro" id="IPR009915">
    <property type="entry name" value="NnrU_dom"/>
</dbReference>
<evidence type="ECO:0000256" key="2">
    <source>
        <dbReference type="ARBA" id="ARBA00022692"/>
    </source>
</evidence>
<comment type="caution">
    <text evidence="7">The sequence shown here is derived from an EMBL/GenBank/DDBJ whole genome shotgun (WGS) entry which is preliminary data.</text>
</comment>
<evidence type="ECO:0000256" key="1">
    <source>
        <dbReference type="ARBA" id="ARBA00004141"/>
    </source>
</evidence>
<protein>
    <recommendedName>
        <fullName evidence="6">NnrU domain-containing protein</fullName>
    </recommendedName>
</protein>
<evidence type="ECO:0000256" key="4">
    <source>
        <dbReference type="ARBA" id="ARBA00023136"/>
    </source>
</evidence>
<keyword evidence="4 5" id="KW-0472">Membrane</keyword>
<dbReference type="Proteomes" id="UP000807785">
    <property type="component" value="Unassembled WGS sequence"/>
</dbReference>
<evidence type="ECO:0000313" key="8">
    <source>
        <dbReference type="Proteomes" id="UP000807785"/>
    </source>
</evidence>
<name>A0A9D7E7U2_9PROT</name>
<evidence type="ECO:0000256" key="5">
    <source>
        <dbReference type="SAM" id="Phobius"/>
    </source>
</evidence>
<dbReference type="GO" id="GO:0016020">
    <property type="term" value="C:membrane"/>
    <property type="evidence" value="ECO:0007669"/>
    <property type="project" value="UniProtKB-SubCell"/>
</dbReference>
<evidence type="ECO:0000313" key="7">
    <source>
        <dbReference type="EMBL" id="MBK6975492.1"/>
    </source>
</evidence>
<feature type="transmembrane region" description="Helical" evidence="5">
    <location>
        <begin position="92"/>
        <end position="114"/>
    </location>
</feature>
<comment type="subcellular location">
    <subcellularLocation>
        <location evidence="1">Membrane</location>
        <topology evidence="1">Multi-pass membrane protein</topology>
    </subcellularLocation>
</comment>
<sequence>MRRGAWNGACADGPSARSRRCGSWARPRYAINSSPEPFFLWAFAHLIANGRLADLLLFGAFLVWSIAGFIAARRRDRFAGTRYPAAGLARDALVLIVGVLAWAAFAFWGHRWLIGVAPFD</sequence>
<evidence type="ECO:0000259" key="6">
    <source>
        <dbReference type="Pfam" id="PF07298"/>
    </source>
</evidence>
<proteinExistence type="predicted"/>
<evidence type="ECO:0000256" key="3">
    <source>
        <dbReference type="ARBA" id="ARBA00022989"/>
    </source>
</evidence>
<feature type="transmembrane region" description="Helical" evidence="5">
    <location>
        <begin position="55"/>
        <end position="72"/>
    </location>
</feature>
<reference evidence="7" key="1">
    <citation type="submission" date="2020-10" db="EMBL/GenBank/DDBJ databases">
        <title>Connecting structure to function with the recovery of over 1000 high-quality activated sludge metagenome-assembled genomes encoding full-length rRNA genes using long-read sequencing.</title>
        <authorList>
            <person name="Singleton C.M."/>
            <person name="Petriglieri F."/>
            <person name="Kristensen J.M."/>
            <person name="Kirkegaard R.H."/>
            <person name="Michaelsen T.Y."/>
            <person name="Andersen M.H."/>
            <person name="Karst S.M."/>
            <person name="Dueholm M.S."/>
            <person name="Nielsen P.H."/>
            <person name="Albertsen M."/>
        </authorList>
    </citation>
    <scope>NUCLEOTIDE SEQUENCE</scope>
    <source>
        <strain evidence="7">Bjer_18-Q3-R1-45_BAT3C.347</strain>
    </source>
</reference>
<dbReference type="EMBL" id="JADJEV010000005">
    <property type="protein sequence ID" value="MBK6975492.1"/>
    <property type="molecule type" value="Genomic_DNA"/>
</dbReference>
<keyword evidence="3 5" id="KW-1133">Transmembrane helix</keyword>